<dbReference type="RefSeq" id="WP_068898315.1">
    <property type="nucleotide sequence ID" value="NZ_JBHUIF010000002.1"/>
</dbReference>
<feature type="domain" description="GST N-terminal" evidence="1">
    <location>
        <begin position="1"/>
        <end position="78"/>
    </location>
</feature>
<evidence type="ECO:0000313" key="2">
    <source>
        <dbReference type="EMBL" id="ODA36222.1"/>
    </source>
</evidence>
<dbReference type="InterPro" id="IPR004045">
    <property type="entry name" value="Glutathione_S-Trfase_N"/>
</dbReference>
<dbReference type="OrthoDB" id="8634103at2"/>
<proteinExistence type="predicted"/>
<evidence type="ECO:0000259" key="1">
    <source>
        <dbReference type="PROSITE" id="PS50404"/>
    </source>
</evidence>
<evidence type="ECO:0000313" key="3">
    <source>
        <dbReference type="Proteomes" id="UP000094936"/>
    </source>
</evidence>
<dbReference type="GO" id="GO:0006749">
    <property type="term" value="P:glutathione metabolic process"/>
    <property type="evidence" value="ECO:0007669"/>
    <property type="project" value="TreeGrafter"/>
</dbReference>
<dbReference type="SUPFAM" id="SSF47616">
    <property type="entry name" value="GST C-terminal domain-like"/>
    <property type="match status" value="1"/>
</dbReference>
<sequence length="191" mass="22492">MLTLFGSHPSPYVRRIRILLAERDFEFIPLNIFGSEDRAVLTKINPTLKIPMLDDDGQIIFDSSVIYRYLSEKYTYPVLDWQQENLLTCINTVNDTMVQVMTMKRSGFKTGDDKFVFNLQRERAGVLFNYLDDQAARGQFSEWDFPSIALYCLLDWVNFRSLHDWSEHTNLCRFFQQHEHRAAVLDTIPHD</sequence>
<dbReference type="GO" id="GO:0004364">
    <property type="term" value="F:glutathione transferase activity"/>
    <property type="evidence" value="ECO:0007669"/>
    <property type="project" value="TreeGrafter"/>
</dbReference>
<dbReference type="Pfam" id="PF13417">
    <property type="entry name" value="GST_N_3"/>
    <property type="match status" value="1"/>
</dbReference>
<dbReference type="CDD" id="cd00570">
    <property type="entry name" value="GST_N_family"/>
    <property type="match status" value="1"/>
</dbReference>
<dbReference type="PROSITE" id="PS50404">
    <property type="entry name" value="GST_NTER"/>
    <property type="match status" value="1"/>
</dbReference>
<dbReference type="Gene3D" id="3.40.30.10">
    <property type="entry name" value="Glutaredoxin"/>
    <property type="match status" value="1"/>
</dbReference>
<dbReference type="STRING" id="1080227.A8L45_01055"/>
<dbReference type="PANTHER" id="PTHR43969:SF8">
    <property type="entry name" value="GLUTATHIONE S TRANSFERASE E13, ISOFORM A-RELATED"/>
    <property type="match status" value="1"/>
</dbReference>
<comment type="caution">
    <text evidence="2">The sequence shown here is derived from an EMBL/GenBank/DDBJ whole genome shotgun (WGS) entry which is preliminary data.</text>
</comment>
<protein>
    <recommendedName>
        <fullName evidence="1">GST N-terminal domain-containing protein</fullName>
    </recommendedName>
</protein>
<accession>A0A1C3ESG2</accession>
<name>A0A1C3ESG2_9GAMM</name>
<dbReference type="EMBL" id="LYBM01000001">
    <property type="protein sequence ID" value="ODA36222.1"/>
    <property type="molecule type" value="Genomic_DNA"/>
</dbReference>
<dbReference type="Proteomes" id="UP000094936">
    <property type="component" value="Unassembled WGS sequence"/>
</dbReference>
<keyword evidence="3" id="KW-1185">Reference proteome</keyword>
<dbReference type="PANTHER" id="PTHR43969">
    <property type="entry name" value="GLUTATHIONE S TRANSFERASE D10, ISOFORM A-RELATED"/>
    <property type="match status" value="1"/>
</dbReference>
<dbReference type="SUPFAM" id="SSF52833">
    <property type="entry name" value="Thioredoxin-like"/>
    <property type="match status" value="1"/>
</dbReference>
<reference evidence="2 3" key="1">
    <citation type="submission" date="2016-05" db="EMBL/GenBank/DDBJ databases">
        <title>Genomic Taxonomy of the Vibrionaceae.</title>
        <authorList>
            <person name="Gomez-Gil B."/>
            <person name="Enciso-Ibarra J."/>
        </authorList>
    </citation>
    <scope>NUCLEOTIDE SEQUENCE [LARGE SCALE GENOMIC DNA]</scope>
    <source>
        <strain evidence="2 3">CAIM 1920</strain>
    </source>
</reference>
<dbReference type="AlphaFoldDB" id="A0A1C3ESG2"/>
<organism evidence="2 3">
    <name type="scientific">Veronia pacifica</name>
    <dbReference type="NCBI Taxonomy" id="1080227"/>
    <lineage>
        <taxon>Bacteria</taxon>
        <taxon>Pseudomonadati</taxon>
        <taxon>Pseudomonadota</taxon>
        <taxon>Gammaproteobacteria</taxon>
        <taxon>Vibrionales</taxon>
        <taxon>Vibrionaceae</taxon>
        <taxon>Veronia</taxon>
    </lineage>
</organism>
<dbReference type="InterPro" id="IPR036282">
    <property type="entry name" value="Glutathione-S-Trfase_C_sf"/>
</dbReference>
<dbReference type="InterPro" id="IPR036249">
    <property type="entry name" value="Thioredoxin-like_sf"/>
</dbReference>
<gene>
    <name evidence="2" type="ORF">A8L45_01055</name>
</gene>
<dbReference type="Gene3D" id="1.20.1050.10">
    <property type="match status" value="1"/>
</dbReference>